<dbReference type="KEGG" id="dko:I596_1244"/>
<dbReference type="SUPFAM" id="SSF51126">
    <property type="entry name" value="Pectin lyase-like"/>
    <property type="match status" value="1"/>
</dbReference>
<evidence type="ECO:0000256" key="1">
    <source>
        <dbReference type="SAM" id="SignalP"/>
    </source>
</evidence>
<dbReference type="Gene3D" id="2.160.20.10">
    <property type="entry name" value="Single-stranded right-handed beta-helix, Pectin lyase-like"/>
    <property type="match status" value="1"/>
</dbReference>
<dbReference type="OrthoDB" id="5956784at2"/>
<dbReference type="Proteomes" id="UP000076830">
    <property type="component" value="Chromosome"/>
</dbReference>
<dbReference type="EMBL" id="CP015249">
    <property type="protein sequence ID" value="ANB17274.1"/>
    <property type="molecule type" value="Genomic_DNA"/>
</dbReference>
<name>A0A160DSZ4_9GAMM</name>
<feature type="chain" id="PRO_5007813433" description="CSLREA domain-containing protein" evidence="1">
    <location>
        <begin position="28"/>
        <end position="480"/>
    </location>
</feature>
<evidence type="ECO:0000313" key="3">
    <source>
        <dbReference type="Proteomes" id="UP000076830"/>
    </source>
</evidence>
<evidence type="ECO:0008006" key="4">
    <source>
        <dbReference type="Google" id="ProtNLM"/>
    </source>
</evidence>
<dbReference type="NCBIfam" id="NF041518">
    <property type="entry name" value="choice_anch_Q"/>
    <property type="match status" value="1"/>
</dbReference>
<dbReference type="InterPro" id="IPR011050">
    <property type="entry name" value="Pectin_lyase_fold/virulence"/>
</dbReference>
<dbReference type="InterPro" id="IPR012334">
    <property type="entry name" value="Pectin_lyas_fold"/>
</dbReference>
<proteinExistence type="predicted"/>
<dbReference type="RefSeq" id="WP_150132034.1">
    <property type="nucleotide sequence ID" value="NZ_CP015249.1"/>
</dbReference>
<dbReference type="AlphaFoldDB" id="A0A160DSZ4"/>
<dbReference type="InterPro" id="IPR059226">
    <property type="entry name" value="Choice_anch_Q_dom"/>
</dbReference>
<accession>A0A160DSZ4</accession>
<sequence>MTTQPSVARSRWWLAFGWALVPALGSAATFQVTRTDDPVPDACLPADCSLREAVRAANAQPGRDLIRLPAGNYVLEQAGIDEDAGLTGDIDITDDLEILGDGPGASRIDPRGLDYVLDAASGVALTVRGVGLVQPTPISGPYFGGGIRTGAFGTGDPVTSHLTLEDVLVNVYAGLQRAGISARGRLHATRVMFLRGNEPSWALAFGGSDLRLHQIDFQGNMQALTYSLSSGGQARITDSRFADNGTASMCTTIQASGAGTTLLQRVTIKDNFAFGSGTVCVSGGARMIVRDSTFVGNRTHALSVNPFGGTSETRVDLHNVTMTGMERVLFLGGIGAEAHLHHATLITASPIYAVEMRTGARLHSTNSVVAGGCASQNGITVETEGANFEAPNRTCFPQWQTNYAFSSHAAFALGALQENGGPTLTALPLVTSPLVTLSTDAGALCPPTDQRGYVRPRPCTSGAADPLAIDDALLIDGLDF</sequence>
<organism evidence="2 3">
    <name type="scientific">Dokdonella koreensis DS-123</name>
    <dbReference type="NCBI Taxonomy" id="1300342"/>
    <lineage>
        <taxon>Bacteria</taxon>
        <taxon>Pseudomonadati</taxon>
        <taxon>Pseudomonadota</taxon>
        <taxon>Gammaproteobacteria</taxon>
        <taxon>Lysobacterales</taxon>
        <taxon>Rhodanobacteraceae</taxon>
        <taxon>Dokdonella</taxon>
    </lineage>
</organism>
<reference evidence="2 3" key="1">
    <citation type="submission" date="2016-04" db="EMBL/GenBank/DDBJ databases">
        <title>Complete genome sequence of Dokdonella koreensis DS-123T.</title>
        <authorList>
            <person name="Kim J.F."/>
            <person name="Lee H."/>
            <person name="Kwak M.-J."/>
        </authorList>
    </citation>
    <scope>NUCLEOTIDE SEQUENCE [LARGE SCALE GENOMIC DNA]</scope>
    <source>
        <strain evidence="2 3">DS-123</strain>
    </source>
</reference>
<gene>
    <name evidence="2" type="ORF">I596_1244</name>
</gene>
<dbReference type="STRING" id="1300342.I596_1244"/>
<keyword evidence="1" id="KW-0732">Signal</keyword>
<evidence type="ECO:0000313" key="2">
    <source>
        <dbReference type="EMBL" id="ANB17274.1"/>
    </source>
</evidence>
<feature type="signal peptide" evidence="1">
    <location>
        <begin position="1"/>
        <end position="27"/>
    </location>
</feature>
<protein>
    <recommendedName>
        <fullName evidence="4">CSLREA domain-containing protein</fullName>
    </recommendedName>
</protein>
<keyword evidence="3" id="KW-1185">Reference proteome</keyword>